<protein>
    <recommendedName>
        <fullName evidence="2">RING-type E3 ubiquitin transferase</fullName>
        <ecNumber evidence="2">2.3.2.27</ecNumber>
    </recommendedName>
</protein>
<evidence type="ECO:0000256" key="7">
    <source>
        <dbReference type="ARBA" id="ARBA00022833"/>
    </source>
</evidence>
<dbReference type="VEuPathDB" id="FungiDB:BDEG_23737"/>
<dbReference type="OrthoDB" id="8062037at2759"/>
<dbReference type="InterPro" id="IPR039525">
    <property type="entry name" value="RNF126-like_zinc-ribbon"/>
</dbReference>
<feature type="compositionally biased region" description="Low complexity" evidence="9">
    <location>
        <begin position="377"/>
        <end position="392"/>
    </location>
</feature>
<evidence type="ECO:0000259" key="10">
    <source>
        <dbReference type="PROSITE" id="PS50089"/>
    </source>
</evidence>
<feature type="region of interest" description="Disordered" evidence="9">
    <location>
        <begin position="372"/>
        <end position="415"/>
    </location>
</feature>
<accession>A0A177WIN9</accession>
<dbReference type="eggNOG" id="KOG0800">
    <property type="taxonomic scope" value="Eukaryota"/>
</dbReference>
<dbReference type="STRING" id="403673.A0A177WIN9"/>
<organism evidence="11 12">
    <name type="scientific">Batrachochytrium dendrobatidis (strain JEL423)</name>
    <dbReference type="NCBI Taxonomy" id="403673"/>
    <lineage>
        <taxon>Eukaryota</taxon>
        <taxon>Fungi</taxon>
        <taxon>Fungi incertae sedis</taxon>
        <taxon>Chytridiomycota</taxon>
        <taxon>Chytridiomycota incertae sedis</taxon>
        <taxon>Chytridiomycetes</taxon>
        <taxon>Rhizophydiales</taxon>
        <taxon>Rhizophydiales incertae sedis</taxon>
        <taxon>Batrachochytrium</taxon>
    </lineage>
</organism>
<dbReference type="SUPFAM" id="SSF57850">
    <property type="entry name" value="RING/U-box"/>
    <property type="match status" value="1"/>
</dbReference>
<reference evidence="11 12" key="1">
    <citation type="submission" date="2006-10" db="EMBL/GenBank/DDBJ databases">
        <title>The Genome Sequence of Batrachochytrium dendrobatidis JEL423.</title>
        <authorList>
            <consortium name="The Broad Institute Genome Sequencing Platform"/>
            <person name="Birren B."/>
            <person name="Lander E."/>
            <person name="Galagan J."/>
            <person name="Cuomo C."/>
            <person name="Devon K."/>
            <person name="Jaffe D."/>
            <person name="Butler J."/>
            <person name="Alvarez P."/>
            <person name="Gnerre S."/>
            <person name="Grabherr M."/>
            <person name="Kleber M."/>
            <person name="Mauceli E."/>
            <person name="Brockman W."/>
            <person name="Young S."/>
            <person name="LaButti K."/>
            <person name="Sykes S."/>
            <person name="DeCaprio D."/>
            <person name="Crawford M."/>
            <person name="Koehrsen M."/>
            <person name="Engels R."/>
            <person name="Montgomery P."/>
            <person name="Pearson M."/>
            <person name="Howarth C."/>
            <person name="Larson L."/>
            <person name="White J."/>
            <person name="O'Leary S."/>
            <person name="Kodira C."/>
            <person name="Zeng Q."/>
            <person name="Yandava C."/>
            <person name="Alvarado L."/>
            <person name="Longcore J."/>
            <person name="James T."/>
        </authorList>
    </citation>
    <scope>NUCLEOTIDE SEQUENCE [LARGE SCALE GENOMIC DNA]</scope>
    <source>
        <strain evidence="11 12">JEL423</strain>
    </source>
</reference>
<feature type="region of interest" description="Disordered" evidence="9">
    <location>
        <begin position="103"/>
        <end position="124"/>
    </location>
</feature>
<dbReference type="EMBL" id="DS022303">
    <property type="protein sequence ID" value="OAJ39943.1"/>
    <property type="molecule type" value="Genomic_DNA"/>
</dbReference>
<keyword evidence="7" id="KW-0862">Zinc</keyword>
<name>A0A177WIN9_BATDL</name>
<reference evidence="11 12" key="2">
    <citation type="submission" date="2016-05" db="EMBL/GenBank/DDBJ databases">
        <title>Lineage-specific infection strategies underlie the spectrum of fungal disease in amphibians.</title>
        <authorList>
            <person name="Cuomo C.A."/>
            <person name="Farrer R.A."/>
            <person name="James T."/>
            <person name="Longcore J."/>
            <person name="Birren B."/>
        </authorList>
    </citation>
    <scope>NUCLEOTIDE SEQUENCE [LARGE SCALE GENOMIC DNA]</scope>
    <source>
        <strain evidence="11 12">JEL423</strain>
    </source>
</reference>
<dbReference type="AlphaFoldDB" id="A0A177WIN9"/>
<evidence type="ECO:0000313" key="12">
    <source>
        <dbReference type="Proteomes" id="UP000077115"/>
    </source>
</evidence>
<dbReference type="Pfam" id="PF13639">
    <property type="entry name" value="zf-RING_2"/>
    <property type="match status" value="1"/>
</dbReference>
<feature type="compositionally biased region" description="Low complexity" evidence="9">
    <location>
        <begin position="148"/>
        <end position="157"/>
    </location>
</feature>
<dbReference type="PROSITE" id="PS50089">
    <property type="entry name" value="ZF_RING_2"/>
    <property type="match status" value="1"/>
</dbReference>
<keyword evidence="4" id="KW-0479">Metal-binding</keyword>
<evidence type="ECO:0000256" key="8">
    <source>
        <dbReference type="PROSITE-ProRule" id="PRU00175"/>
    </source>
</evidence>
<proteinExistence type="predicted"/>
<dbReference type="GO" id="GO:0008270">
    <property type="term" value="F:zinc ion binding"/>
    <property type="evidence" value="ECO:0007669"/>
    <property type="project" value="UniProtKB-KW"/>
</dbReference>
<evidence type="ECO:0000256" key="5">
    <source>
        <dbReference type="ARBA" id="ARBA00022771"/>
    </source>
</evidence>
<dbReference type="SMART" id="SM00184">
    <property type="entry name" value="RING"/>
    <property type="match status" value="1"/>
</dbReference>
<evidence type="ECO:0000256" key="4">
    <source>
        <dbReference type="ARBA" id="ARBA00022723"/>
    </source>
</evidence>
<dbReference type="InterPro" id="IPR051834">
    <property type="entry name" value="RING_finger_E3_ligase"/>
</dbReference>
<feature type="region of interest" description="Disordered" evidence="9">
    <location>
        <begin position="142"/>
        <end position="165"/>
    </location>
</feature>
<dbReference type="PANTHER" id="PTHR45931">
    <property type="entry name" value="SI:CH211-59O9.10"/>
    <property type="match status" value="1"/>
</dbReference>
<dbReference type="GO" id="GO:0006511">
    <property type="term" value="P:ubiquitin-dependent protein catabolic process"/>
    <property type="evidence" value="ECO:0007669"/>
    <property type="project" value="TreeGrafter"/>
</dbReference>
<feature type="compositionally biased region" description="Polar residues" evidence="9">
    <location>
        <begin position="115"/>
        <end position="124"/>
    </location>
</feature>
<keyword evidence="6" id="KW-0833">Ubl conjugation pathway</keyword>
<evidence type="ECO:0000256" key="1">
    <source>
        <dbReference type="ARBA" id="ARBA00000900"/>
    </source>
</evidence>
<dbReference type="InterPro" id="IPR013083">
    <property type="entry name" value="Znf_RING/FYVE/PHD"/>
</dbReference>
<dbReference type="Gene3D" id="3.30.40.10">
    <property type="entry name" value="Zinc/RING finger domain, C3HC4 (zinc finger)"/>
    <property type="match status" value="1"/>
</dbReference>
<dbReference type="Pfam" id="PF14369">
    <property type="entry name" value="Zn_ribbon_19"/>
    <property type="match status" value="1"/>
</dbReference>
<dbReference type="GO" id="GO:0005634">
    <property type="term" value="C:nucleus"/>
    <property type="evidence" value="ECO:0007669"/>
    <property type="project" value="TreeGrafter"/>
</dbReference>
<dbReference type="Proteomes" id="UP000077115">
    <property type="component" value="Unassembled WGS sequence"/>
</dbReference>
<dbReference type="PANTHER" id="PTHR45931:SF3">
    <property type="entry name" value="RING ZINC FINGER-CONTAINING PROTEIN"/>
    <property type="match status" value="1"/>
</dbReference>
<feature type="domain" description="RING-type" evidence="10">
    <location>
        <begin position="320"/>
        <end position="361"/>
    </location>
</feature>
<feature type="region of interest" description="Disordered" evidence="9">
    <location>
        <begin position="453"/>
        <end position="496"/>
    </location>
</feature>
<feature type="compositionally biased region" description="Low complexity" evidence="9">
    <location>
        <begin position="462"/>
        <end position="474"/>
    </location>
</feature>
<gene>
    <name evidence="11" type="ORF">BDEG_23737</name>
</gene>
<dbReference type="EC" id="2.3.2.27" evidence="2"/>
<evidence type="ECO:0000256" key="3">
    <source>
        <dbReference type="ARBA" id="ARBA00022679"/>
    </source>
</evidence>
<comment type="catalytic activity">
    <reaction evidence="1">
        <text>S-ubiquitinyl-[E2 ubiquitin-conjugating enzyme]-L-cysteine + [acceptor protein]-L-lysine = [E2 ubiquitin-conjugating enzyme]-L-cysteine + N(6)-ubiquitinyl-[acceptor protein]-L-lysine.</text>
        <dbReference type="EC" id="2.3.2.27"/>
    </reaction>
</comment>
<keyword evidence="5 8" id="KW-0863">Zinc-finger</keyword>
<sequence>MNTQPLYWCHSCQRNMQPNLDDLTPQCSNCHSEFVEEITSDSNTQEMQDMSNPFVSIFSFGNTSHAASNETARDTQPANIMSALIDQLGLNPQGFQSATFTTSFPRASSHHPDATRSTSNSEATSTLFTQTIPINELFTNPALFGAPSQSDQSASDATSNFGTSHQAHVRAVEELFRSNIHGNPSDQSHSQPHAQSSRVFFGTIPEAMRADVPGRTPLEQDMFLRMAQQIAHITGQLHSQVPGAQNGPIPIVSDRIFVDIFGMGGDSGDYLNSQQSFEEFISRMMEQHAQSHHPPAASNDIIKNLPHKPFDKATFPEDECCVCQEGYKHDEITIELPCKHVFHPLCITSWLKLNGTCPVCRYSLVDNSDSFPTGNRSASHPEAPTSSTATTAQNDNRAAPGTTTNTVPGMDTAANTTNVATGSATAETGMSTANTIFAALSELATNLVGGSTRQHRLFPRPTGNSGNTGNTTTNADHSESSAETNTVPYTWDDSLD</sequence>
<feature type="compositionally biased region" description="Polar residues" evidence="9">
    <location>
        <begin position="393"/>
        <end position="415"/>
    </location>
</feature>
<evidence type="ECO:0000256" key="2">
    <source>
        <dbReference type="ARBA" id="ARBA00012483"/>
    </source>
</evidence>
<keyword evidence="3" id="KW-0808">Transferase</keyword>
<evidence type="ECO:0000256" key="9">
    <source>
        <dbReference type="SAM" id="MobiDB-lite"/>
    </source>
</evidence>
<evidence type="ECO:0000256" key="6">
    <source>
        <dbReference type="ARBA" id="ARBA00022786"/>
    </source>
</evidence>
<dbReference type="InterPro" id="IPR001841">
    <property type="entry name" value="Znf_RING"/>
</dbReference>
<dbReference type="GO" id="GO:0061630">
    <property type="term" value="F:ubiquitin protein ligase activity"/>
    <property type="evidence" value="ECO:0007669"/>
    <property type="project" value="UniProtKB-EC"/>
</dbReference>
<evidence type="ECO:0000313" key="11">
    <source>
        <dbReference type="EMBL" id="OAJ39943.1"/>
    </source>
</evidence>